<feature type="domain" description="C2H2-type" evidence="12">
    <location>
        <begin position="405"/>
        <end position="432"/>
    </location>
</feature>
<evidence type="ECO:0000256" key="9">
    <source>
        <dbReference type="ARBA" id="ARBA00023242"/>
    </source>
</evidence>
<dbReference type="FunFam" id="3.30.160.60:FF:000761">
    <property type="entry name" value="Zinc finger protein 449"/>
    <property type="match status" value="1"/>
</dbReference>
<dbReference type="OrthoDB" id="8922241at2759"/>
<dbReference type="GO" id="GO:0000981">
    <property type="term" value="F:DNA-binding transcription factor activity, RNA polymerase II-specific"/>
    <property type="evidence" value="ECO:0007669"/>
    <property type="project" value="TreeGrafter"/>
</dbReference>
<dbReference type="PANTHER" id="PTHR24394">
    <property type="entry name" value="ZINC FINGER PROTEIN"/>
    <property type="match status" value="1"/>
</dbReference>
<dbReference type="Gene3D" id="3.30.160.60">
    <property type="entry name" value="Classic Zinc Finger"/>
    <property type="match status" value="7"/>
</dbReference>
<keyword evidence="3" id="KW-0479">Metal-binding</keyword>
<evidence type="ECO:0000313" key="14">
    <source>
        <dbReference type="RefSeq" id="XP_013066540.2"/>
    </source>
</evidence>
<dbReference type="OMA" id="AHECRTH"/>
<dbReference type="InterPro" id="IPR036236">
    <property type="entry name" value="Znf_C2H2_sf"/>
</dbReference>
<evidence type="ECO:0000256" key="7">
    <source>
        <dbReference type="ARBA" id="ARBA00023015"/>
    </source>
</evidence>
<comment type="subcellular location">
    <subcellularLocation>
        <location evidence="1">Nucleus</location>
    </subcellularLocation>
</comment>
<sequence length="619" mass="71073">MEFSLPPPPQLDQSGIVYKQWNNFQQRFNYHRNTYQDVDSASILLFAARLQVNSIYESMKSIDIDVPKLNKILEIVEQICLPQFILLFERFRYFTLEQDTTETLNDFIHVLRKQVEICEFGDLKLKDSIMTNALVNGVIDENFKQNLQNSGGLCFDDAVTMCSGVANAGKGMTLGDLNNLVTKSKRIAKGKRKATSPTFKKNMYIMPVYDSINEDADADDHMVETVMEGVKKSRTRRAASKPPKNIPKQFLCYCCDNEYATRKSFRRHISNKHGDHKSYYCKHCKMTFNNRTECITHCRGHSTTPSTVGAPAHWKKTDCTDYACWYCEESFPNLPEYKIHCATHLAVRVFHCDLCQKKNHNITRMIGHLKGHLVPRHKCEICGNCFGRGELLAAHLQTHAEKPLHQCQVCGKSFVSADRLHCHMRTHSGEKRFTCELCGKSFSQKMSFDYHKRWHAGEKPYECDICGRRTISFGDLRKHKRMHSDRRPYVCEVCGKSFRFISNLNRHRQGHSGKRSHVCNVCGRTFIYGEGLRDHIKAGRCPGTKKDGVTKTSRAPRMRGPSVPNSQVIPLMENNPPPFVAPHHQPPETLQNEFAPWQYMIRNNESEGTSGFVLVPPFY</sequence>
<dbReference type="FunFam" id="3.30.160.60:FF:000100">
    <property type="entry name" value="Zinc finger 45-like"/>
    <property type="match status" value="1"/>
</dbReference>
<dbReference type="GeneID" id="106054995"/>
<dbReference type="Pfam" id="PF00096">
    <property type="entry name" value="zf-C2H2"/>
    <property type="match status" value="4"/>
</dbReference>
<dbReference type="SMART" id="SM00355">
    <property type="entry name" value="ZnF_C2H2"/>
    <property type="match status" value="10"/>
</dbReference>
<dbReference type="AlphaFoldDB" id="A0A9U8DYR4"/>
<reference evidence="14 15" key="1">
    <citation type="submission" date="2025-04" db="UniProtKB">
        <authorList>
            <consortium name="RefSeq"/>
        </authorList>
    </citation>
    <scope>IDENTIFICATION</scope>
</reference>
<evidence type="ECO:0000256" key="2">
    <source>
        <dbReference type="ARBA" id="ARBA00006991"/>
    </source>
</evidence>
<gene>
    <name evidence="14 15" type="primary">LOC106054995</name>
</gene>
<keyword evidence="4" id="KW-0677">Repeat</keyword>
<dbReference type="SUPFAM" id="SSF57667">
    <property type="entry name" value="beta-beta-alpha zinc fingers"/>
    <property type="match status" value="4"/>
</dbReference>
<feature type="domain" description="C2H2-type" evidence="12">
    <location>
        <begin position="517"/>
        <end position="546"/>
    </location>
</feature>
<dbReference type="FunFam" id="3.30.160.60:FF:000446">
    <property type="entry name" value="Zinc finger protein"/>
    <property type="match status" value="1"/>
</dbReference>
<keyword evidence="7" id="KW-0805">Transcription regulation</keyword>
<dbReference type="InterPro" id="IPR013087">
    <property type="entry name" value="Znf_C2H2_type"/>
</dbReference>
<dbReference type="FunFam" id="3.30.160.60:FF:000478">
    <property type="entry name" value="Zinc finger protein 133"/>
    <property type="match status" value="1"/>
</dbReference>
<evidence type="ECO:0000256" key="4">
    <source>
        <dbReference type="ARBA" id="ARBA00022737"/>
    </source>
</evidence>
<feature type="region of interest" description="Disordered" evidence="11">
    <location>
        <begin position="543"/>
        <end position="569"/>
    </location>
</feature>
<protein>
    <submittedName>
        <fullName evidence="14 15">Zinc finger protein 491-like</fullName>
    </submittedName>
</protein>
<evidence type="ECO:0000256" key="1">
    <source>
        <dbReference type="ARBA" id="ARBA00004123"/>
    </source>
</evidence>
<dbReference type="RefSeq" id="XP_055881764.1">
    <property type="nucleotide sequence ID" value="XM_056025789.1"/>
</dbReference>
<keyword evidence="5 10" id="KW-0863">Zinc-finger</keyword>
<feature type="domain" description="C2H2-type" evidence="12">
    <location>
        <begin position="433"/>
        <end position="460"/>
    </location>
</feature>
<evidence type="ECO:0000256" key="10">
    <source>
        <dbReference type="PROSITE-ProRule" id="PRU00042"/>
    </source>
</evidence>
<evidence type="ECO:0000256" key="3">
    <source>
        <dbReference type="ARBA" id="ARBA00022723"/>
    </source>
</evidence>
<comment type="similarity">
    <text evidence="2">Belongs to the krueppel C2H2-type zinc-finger protein family.</text>
</comment>
<proteinExistence type="inferred from homology"/>
<evidence type="ECO:0000313" key="15">
    <source>
        <dbReference type="RefSeq" id="XP_055881764.1"/>
    </source>
</evidence>
<dbReference type="KEGG" id="bgt:106054995"/>
<dbReference type="GO" id="GO:0005634">
    <property type="term" value="C:nucleus"/>
    <property type="evidence" value="ECO:0007669"/>
    <property type="project" value="UniProtKB-SubCell"/>
</dbReference>
<accession>A0A9U8DYR4</accession>
<dbReference type="Proteomes" id="UP001165740">
    <property type="component" value="Chromosome 4"/>
</dbReference>
<feature type="domain" description="C2H2-type" evidence="12">
    <location>
        <begin position="489"/>
        <end position="516"/>
    </location>
</feature>
<dbReference type="PANTHER" id="PTHR24394:SF29">
    <property type="entry name" value="MYONEURIN"/>
    <property type="match status" value="1"/>
</dbReference>
<evidence type="ECO:0000256" key="6">
    <source>
        <dbReference type="ARBA" id="ARBA00022833"/>
    </source>
</evidence>
<dbReference type="PROSITE" id="PS50157">
    <property type="entry name" value="ZINC_FINGER_C2H2_2"/>
    <property type="match status" value="7"/>
</dbReference>
<evidence type="ECO:0000313" key="13">
    <source>
        <dbReference type="Proteomes" id="UP001165740"/>
    </source>
</evidence>
<dbReference type="GO" id="GO:0008270">
    <property type="term" value="F:zinc ion binding"/>
    <property type="evidence" value="ECO:0007669"/>
    <property type="project" value="UniProtKB-KW"/>
</dbReference>
<keyword evidence="8" id="KW-0804">Transcription</keyword>
<evidence type="ECO:0000256" key="11">
    <source>
        <dbReference type="SAM" id="MobiDB-lite"/>
    </source>
</evidence>
<organism evidence="13 14">
    <name type="scientific">Biomphalaria glabrata</name>
    <name type="common">Bloodfluke planorb</name>
    <name type="synonym">Freshwater snail</name>
    <dbReference type="NCBI Taxonomy" id="6526"/>
    <lineage>
        <taxon>Eukaryota</taxon>
        <taxon>Metazoa</taxon>
        <taxon>Spiralia</taxon>
        <taxon>Lophotrochozoa</taxon>
        <taxon>Mollusca</taxon>
        <taxon>Gastropoda</taxon>
        <taxon>Heterobranchia</taxon>
        <taxon>Euthyneura</taxon>
        <taxon>Panpulmonata</taxon>
        <taxon>Hygrophila</taxon>
        <taxon>Lymnaeoidea</taxon>
        <taxon>Planorbidae</taxon>
        <taxon>Biomphalaria</taxon>
    </lineage>
</organism>
<keyword evidence="9" id="KW-0539">Nucleus</keyword>
<feature type="domain" description="C2H2-type" evidence="12">
    <location>
        <begin position="461"/>
        <end position="488"/>
    </location>
</feature>
<feature type="domain" description="C2H2-type" evidence="12">
    <location>
        <begin position="377"/>
        <end position="404"/>
    </location>
</feature>
<dbReference type="RefSeq" id="XP_013066540.2">
    <property type="nucleotide sequence ID" value="XM_013211086.2"/>
</dbReference>
<name>A0A9U8DYR4_BIOGL</name>
<keyword evidence="13" id="KW-1185">Reference proteome</keyword>
<dbReference type="Pfam" id="PF13912">
    <property type="entry name" value="zf-C2H2_6"/>
    <property type="match status" value="1"/>
</dbReference>
<evidence type="ECO:0000256" key="5">
    <source>
        <dbReference type="ARBA" id="ARBA00022771"/>
    </source>
</evidence>
<feature type="domain" description="C2H2-type" evidence="12">
    <location>
        <begin position="279"/>
        <end position="306"/>
    </location>
</feature>
<evidence type="ECO:0000259" key="12">
    <source>
        <dbReference type="PROSITE" id="PS50157"/>
    </source>
</evidence>
<dbReference type="PROSITE" id="PS00028">
    <property type="entry name" value="ZINC_FINGER_C2H2_1"/>
    <property type="match status" value="7"/>
</dbReference>
<evidence type="ECO:0000256" key="8">
    <source>
        <dbReference type="ARBA" id="ARBA00023163"/>
    </source>
</evidence>
<keyword evidence="6" id="KW-0862">Zinc</keyword>